<name>A0A437D5D0_ORYJA</name>
<keyword evidence="3" id="KW-1185">Reference proteome</keyword>
<sequence>MCLSPEGCESWRLVRQRRMKTKRPAKTVSSKQRRTRKRTECDPMHPNGNEGCVFALVLASGRRRRAESRSEQIRTSALKHRRSIGSHSTGDAGDSRSIAFGGLNPVLLWASFSTRSVPWTKLYEQYLPCGRLSSQLASVCAFSRHA</sequence>
<evidence type="ECO:0000313" key="2">
    <source>
        <dbReference type="EMBL" id="RVE69872.1"/>
    </source>
</evidence>
<organism evidence="2 3">
    <name type="scientific">Oryzias javanicus</name>
    <name type="common">Javanese ricefish</name>
    <name type="synonym">Aplocheilus javanicus</name>
    <dbReference type="NCBI Taxonomy" id="123683"/>
    <lineage>
        <taxon>Eukaryota</taxon>
        <taxon>Metazoa</taxon>
        <taxon>Chordata</taxon>
        <taxon>Craniata</taxon>
        <taxon>Vertebrata</taxon>
        <taxon>Euteleostomi</taxon>
        <taxon>Actinopterygii</taxon>
        <taxon>Neopterygii</taxon>
        <taxon>Teleostei</taxon>
        <taxon>Neoteleostei</taxon>
        <taxon>Acanthomorphata</taxon>
        <taxon>Ovalentaria</taxon>
        <taxon>Atherinomorphae</taxon>
        <taxon>Beloniformes</taxon>
        <taxon>Adrianichthyidae</taxon>
        <taxon>Oryziinae</taxon>
        <taxon>Oryzias</taxon>
    </lineage>
</organism>
<proteinExistence type="predicted"/>
<dbReference type="AlphaFoldDB" id="A0A437D5D0"/>
<evidence type="ECO:0000313" key="3">
    <source>
        <dbReference type="Proteomes" id="UP000283210"/>
    </source>
</evidence>
<reference evidence="2 3" key="2">
    <citation type="submission" date="2019-01" db="EMBL/GenBank/DDBJ databases">
        <title>A chromosome length genome reference of the Java medaka (oryzias javanicus).</title>
        <authorList>
            <person name="Herpin A."/>
            <person name="Takehana Y."/>
            <person name="Naruse K."/>
            <person name="Ansai S."/>
            <person name="Kawaguchi M."/>
        </authorList>
    </citation>
    <scope>NUCLEOTIDE SEQUENCE [LARGE SCALE GENOMIC DNA]</scope>
    <source>
        <strain evidence="2">RS831</strain>
        <tissue evidence="2">Whole body</tissue>
    </source>
</reference>
<evidence type="ECO:0000256" key="1">
    <source>
        <dbReference type="SAM" id="MobiDB-lite"/>
    </source>
</evidence>
<gene>
    <name evidence="2" type="ORF">OJAV_G00082190</name>
</gene>
<accession>A0A437D5D0</accession>
<protein>
    <submittedName>
        <fullName evidence="2">Uncharacterized protein</fullName>
    </submittedName>
</protein>
<reference evidence="2 3" key="1">
    <citation type="submission" date="2018-11" db="EMBL/GenBank/DDBJ databases">
        <authorList>
            <person name="Lopez-Roques C."/>
            <person name="Donnadieu C."/>
            <person name="Bouchez O."/>
            <person name="Klopp C."/>
            <person name="Cabau C."/>
            <person name="Zahm M."/>
        </authorList>
    </citation>
    <scope>NUCLEOTIDE SEQUENCE [LARGE SCALE GENOMIC DNA]</scope>
    <source>
        <strain evidence="2">RS831</strain>
        <tissue evidence="2">Whole body</tissue>
    </source>
</reference>
<dbReference type="Proteomes" id="UP000283210">
    <property type="component" value="Chromosome 8"/>
</dbReference>
<feature type="region of interest" description="Disordered" evidence="1">
    <location>
        <begin position="17"/>
        <end position="45"/>
    </location>
</feature>
<feature type="compositionally biased region" description="Basic residues" evidence="1">
    <location>
        <begin position="17"/>
        <end position="37"/>
    </location>
</feature>
<feature type="region of interest" description="Disordered" evidence="1">
    <location>
        <begin position="64"/>
        <end position="95"/>
    </location>
</feature>
<dbReference type="EMBL" id="CM012444">
    <property type="protein sequence ID" value="RVE69872.1"/>
    <property type="molecule type" value="Genomic_DNA"/>
</dbReference>